<dbReference type="UniPathway" id="UPA00038">
    <property type="reaction ID" value="UER00491"/>
</dbReference>
<dbReference type="InterPro" id="IPR014027">
    <property type="entry name" value="UDP-Glc/GDP-Man_DH_C"/>
</dbReference>
<name>A0A016XFF7_9BURK</name>
<dbReference type="SMART" id="SM00984">
    <property type="entry name" value="UDPG_MGDP_dh_C"/>
    <property type="match status" value="1"/>
</dbReference>
<organism evidence="12 13">
    <name type="scientific">Hylemonella gracilis str. Niagara R</name>
    <dbReference type="NCBI Taxonomy" id="1458275"/>
    <lineage>
        <taxon>Bacteria</taxon>
        <taxon>Pseudomonadati</taxon>
        <taxon>Pseudomonadota</taxon>
        <taxon>Betaproteobacteria</taxon>
        <taxon>Burkholderiales</taxon>
        <taxon>Comamonadaceae</taxon>
        <taxon>Hylemonella</taxon>
    </lineage>
</organism>
<dbReference type="InterPro" id="IPR036220">
    <property type="entry name" value="UDP-Glc/GDP-Man_DH_C_sf"/>
</dbReference>
<comment type="catalytic activity">
    <reaction evidence="6 7">
        <text>UDP-alpha-D-glucose + 2 NAD(+) + H2O = UDP-alpha-D-glucuronate + 2 NADH + 3 H(+)</text>
        <dbReference type="Rhea" id="RHEA:23596"/>
        <dbReference type="ChEBI" id="CHEBI:15377"/>
        <dbReference type="ChEBI" id="CHEBI:15378"/>
        <dbReference type="ChEBI" id="CHEBI:57540"/>
        <dbReference type="ChEBI" id="CHEBI:57945"/>
        <dbReference type="ChEBI" id="CHEBI:58052"/>
        <dbReference type="ChEBI" id="CHEBI:58885"/>
        <dbReference type="EC" id="1.1.1.22"/>
    </reaction>
</comment>
<dbReference type="InterPro" id="IPR008927">
    <property type="entry name" value="6-PGluconate_DH-like_C_sf"/>
</dbReference>
<dbReference type="PANTHER" id="PTHR43750">
    <property type="entry name" value="UDP-GLUCOSE 6-DEHYDROGENASE TUAD"/>
    <property type="match status" value="1"/>
</dbReference>
<dbReference type="InterPro" id="IPR028357">
    <property type="entry name" value="UDPglc_DH_bac"/>
</dbReference>
<feature type="binding site" evidence="9">
    <location>
        <position position="197"/>
    </location>
    <ligand>
        <name>substrate</name>
    </ligand>
</feature>
<dbReference type="InterPro" id="IPR014026">
    <property type="entry name" value="UDP-Glc/GDP-Man_DH_dimer"/>
</dbReference>
<dbReference type="EC" id="1.1.1.22" evidence="3 7"/>
<dbReference type="SUPFAM" id="SSF51735">
    <property type="entry name" value="NAD(P)-binding Rossmann-fold domains"/>
    <property type="match status" value="1"/>
</dbReference>
<dbReference type="EMBL" id="JEMG01000001">
    <property type="protein sequence ID" value="EYC50839.1"/>
    <property type="molecule type" value="Genomic_DNA"/>
</dbReference>
<accession>A0A016XFF7</accession>
<evidence type="ECO:0000256" key="1">
    <source>
        <dbReference type="ARBA" id="ARBA00004701"/>
    </source>
</evidence>
<comment type="pathway">
    <text evidence="1">Nucleotide-sugar biosynthesis; UDP-alpha-D-glucuronate biosynthesis; UDP-alpha-D-glucuronate from UDP-alpha-D-glucose: step 1/1.</text>
</comment>
<dbReference type="InterPro" id="IPR017476">
    <property type="entry name" value="UDP-Glc/GDP-Man"/>
</dbReference>
<evidence type="ECO:0000256" key="4">
    <source>
        <dbReference type="ARBA" id="ARBA00023002"/>
    </source>
</evidence>
<dbReference type="InterPro" id="IPR001732">
    <property type="entry name" value="UDP-Glc/GDP-Man_DH_N"/>
</dbReference>
<dbReference type="Gene3D" id="3.40.50.720">
    <property type="entry name" value="NAD(P)-binding Rossmann-like Domain"/>
    <property type="match status" value="2"/>
</dbReference>
<dbReference type="GO" id="GO:0006065">
    <property type="term" value="P:UDP-glucuronate biosynthetic process"/>
    <property type="evidence" value="ECO:0007669"/>
    <property type="project" value="UniProtKB-UniPathway"/>
</dbReference>
<feature type="binding site" evidence="10">
    <location>
        <position position="256"/>
    </location>
    <ligand>
        <name>NAD(+)</name>
        <dbReference type="ChEBI" id="CHEBI:57540"/>
    </ligand>
</feature>
<dbReference type="PIRSF" id="PIRSF000124">
    <property type="entry name" value="UDPglc_GDPman_dh"/>
    <property type="match status" value="1"/>
</dbReference>
<dbReference type="Pfam" id="PF03720">
    <property type="entry name" value="UDPG_MGDP_dh_C"/>
    <property type="match status" value="1"/>
</dbReference>
<dbReference type="RefSeq" id="WP_035611100.1">
    <property type="nucleotide sequence ID" value="NZ_JEMG01000001.1"/>
</dbReference>
<dbReference type="SUPFAM" id="SSF48179">
    <property type="entry name" value="6-phosphogluconate dehydrogenase C-terminal domain-like"/>
    <property type="match status" value="1"/>
</dbReference>
<feature type="binding site" evidence="10">
    <location>
        <position position="314"/>
    </location>
    <ligand>
        <name>NAD(+)</name>
        <dbReference type="ChEBI" id="CHEBI:57540"/>
    </ligand>
</feature>
<feature type="binding site" evidence="10">
    <location>
        <position position="145"/>
    </location>
    <ligand>
        <name>NAD(+)</name>
        <dbReference type="ChEBI" id="CHEBI:57540"/>
    </ligand>
</feature>
<evidence type="ECO:0000256" key="7">
    <source>
        <dbReference type="PIRNR" id="PIRNR000124"/>
    </source>
</evidence>
<dbReference type="OrthoDB" id="9803238at2"/>
<feature type="domain" description="UDP-glucose/GDP-mannose dehydrogenase C-terminal" evidence="11">
    <location>
        <begin position="300"/>
        <end position="387"/>
    </location>
</feature>
<evidence type="ECO:0000313" key="13">
    <source>
        <dbReference type="Proteomes" id="UP000023268"/>
    </source>
</evidence>
<dbReference type="GO" id="GO:0003979">
    <property type="term" value="F:UDP-glucose 6-dehydrogenase activity"/>
    <property type="evidence" value="ECO:0007669"/>
    <property type="project" value="UniProtKB-EC"/>
</dbReference>
<evidence type="ECO:0000313" key="12">
    <source>
        <dbReference type="EMBL" id="EYC50839.1"/>
    </source>
</evidence>
<dbReference type="Proteomes" id="UP000023268">
    <property type="component" value="Unassembled WGS sequence"/>
</dbReference>
<dbReference type="NCBIfam" id="TIGR03026">
    <property type="entry name" value="NDP-sugDHase"/>
    <property type="match status" value="1"/>
</dbReference>
<feature type="binding site" evidence="9">
    <location>
        <position position="307"/>
    </location>
    <ligand>
        <name>substrate</name>
    </ligand>
</feature>
<evidence type="ECO:0000256" key="6">
    <source>
        <dbReference type="ARBA" id="ARBA00047473"/>
    </source>
</evidence>
<dbReference type="STRING" id="1458275.AZ34_06995"/>
<evidence type="ECO:0000256" key="3">
    <source>
        <dbReference type="ARBA" id="ARBA00012954"/>
    </source>
</evidence>
<comment type="similarity">
    <text evidence="2 7">Belongs to the UDP-glucose/GDP-mannose dehydrogenase family.</text>
</comment>
<dbReference type="Gene3D" id="1.10.1040.10">
    <property type="entry name" value="N-(1-d-carboxylethyl)-l-norvaline Dehydrogenase, domain 2"/>
    <property type="match status" value="1"/>
</dbReference>
<dbReference type="GO" id="GO:0051287">
    <property type="term" value="F:NAD binding"/>
    <property type="evidence" value="ECO:0007669"/>
    <property type="project" value="InterPro"/>
</dbReference>
<sequence>MKITIAGTGYVGLSNAVLLAQHHEVIALDIDATKVALINSRRSPIEDKDIEDYLASKPLQLHATLDKHEAYGQAEFVIIATPTDYDPDTNYFNTRSVEAVARDVMAINPRAVMIIKSTVPVGYTEQLKRELGADSIIFSPEFLREGKALHDNLHPSRIVVGERSPRGQVFADLLRQSSLKPDAPVLLTENTEAEAIKLFANTFLAMRVAFFNELDTYAAVHGLDTRQIIQGVGLDPRIGNHYNNPSFGYGGYCLPKDTKQLLANYQNVPQNLIRAIVDANTTRKDFVSEDILRRKPRVVGIHRLIMKAGSDNFRASSIQGVMKRLKAKGVEVVVYEPVLKEDKFFGSRVIGDLAEFKKMADVIVANRRVAELDDVADKVYTRDLFGGDA</sequence>
<evidence type="ECO:0000256" key="2">
    <source>
        <dbReference type="ARBA" id="ARBA00006601"/>
    </source>
</evidence>
<evidence type="ECO:0000256" key="9">
    <source>
        <dbReference type="PIRSR" id="PIRSR500134-2"/>
    </source>
</evidence>
<dbReference type="eggNOG" id="COG1004">
    <property type="taxonomic scope" value="Bacteria"/>
</dbReference>
<feature type="binding site" evidence="9">
    <location>
        <begin position="242"/>
        <end position="246"/>
    </location>
    <ligand>
        <name>substrate</name>
    </ligand>
</feature>
<feature type="active site" description="Nucleophile" evidence="8">
    <location>
        <position position="253"/>
    </location>
</feature>
<dbReference type="InterPro" id="IPR013328">
    <property type="entry name" value="6PGD_dom2"/>
</dbReference>
<keyword evidence="5 7" id="KW-0520">NAD</keyword>
<dbReference type="PIRSF" id="PIRSF500134">
    <property type="entry name" value="UDPglc_DH_bac"/>
    <property type="match status" value="1"/>
</dbReference>
<feature type="binding site" evidence="10">
    <location>
        <position position="118"/>
    </location>
    <ligand>
        <name>NAD(+)</name>
        <dbReference type="ChEBI" id="CHEBI:57540"/>
    </ligand>
</feature>
<gene>
    <name evidence="12" type="ORF">AZ34_06995</name>
</gene>
<feature type="binding site" evidence="10">
    <location>
        <position position="83"/>
    </location>
    <ligand>
        <name>NAD(+)</name>
        <dbReference type="ChEBI" id="CHEBI:57540"/>
    </ligand>
</feature>
<feature type="binding site" evidence="9">
    <location>
        <begin position="142"/>
        <end position="145"/>
    </location>
    <ligand>
        <name>substrate</name>
    </ligand>
</feature>
<evidence type="ECO:0000256" key="10">
    <source>
        <dbReference type="PIRSR" id="PIRSR500134-3"/>
    </source>
</evidence>
<evidence type="ECO:0000259" key="11">
    <source>
        <dbReference type="SMART" id="SM00984"/>
    </source>
</evidence>
<keyword evidence="4 7" id="KW-0560">Oxidoreductase</keyword>
<evidence type="ECO:0000256" key="8">
    <source>
        <dbReference type="PIRSR" id="PIRSR500134-1"/>
    </source>
</evidence>
<dbReference type="InterPro" id="IPR036291">
    <property type="entry name" value="NAD(P)-bd_dom_sf"/>
</dbReference>
<dbReference type="GO" id="GO:0000271">
    <property type="term" value="P:polysaccharide biosynthetic process"/>
    <property type="evidence" value="ECO:0007669"/>
    <property type="project" value="InterPro"/>
</dbReference>
<dbReference type="SUPFAM" id="SSF52413">
    <property type="entry name" value="UDP-glucose/GDP-mannose dehydrogenase C-terminal domain"/>
    <property type="match status" value="1"/>
</dbReference>
<dbReference type="FunFam" id="3.40.50.720:FF:000297">
    <property type="entry name" value="UDP-glucose 6-dehydrogenase"/>
    <property type="match status" value="1"/>
</dbReference>
<feature type="binding site" evidence="9">
    <location>
        <position position="306"/>
    </location>
    <ligand>
        <name>substrate</name>
    </ligand>
</feature>
<dbReference type="PANTHER" id="PTHR43750:SF2">
    <property type="entry name" value="UDP-GLUCOSE 6-DEHYDROGENASE"/>
    <property type="match status" value="1"/>
</dbReference>
<proteinExistence type="inferred from homology"/>
<feature type="binding site" evidence="10">
    <location>
        <position position="34"/>
    </location>
    <ligand>
        <name>NAD(+)</name>
        <dbReference type="ChEBI" id="CHEBI:57540"/>
    </ligand>
</feature>
<evidence type="ECO:0000256" key="5">
    <source>
        <dbReference type="ARBA" id="ARBA00023027"/>
    </source>
</evidence>
<feature type="binding site" evidence="9">
    <location>
        <position position="250"/>
    </location>
    <ligand>
        <name>substrate</name>
    </ligand>
</feature>
<dbReference type="Pfam" id="PF00984">
    <property type="entry name" value="UDPG_MGDP_dh"/>
    <property type="match status" value="1"/>
</dbReference>
<reference evidence="12 13" key="1">
    <citation type="submission" date="2014-02" db="EMBL/GenBank/DDBJ databases">
        <title>Draft Genome of Hylemonella gracilis isolated from the Niagara River.</title>
        <authorList>
            <person name="Pawlowski D.R."/>
            <person name="Koudelka G.B."/>
        </authorList>
    </citation>
    <scope>NUCLEOTIDE SEQUENCE [LARGE SCALE GENOMIC DNA]</scope>
    <source>
        <strain evidence="12 13">Niagara R</strain>
    </source>
</reference>
<protein>
    <recommendedName>
        <fullName evidence="3 7">UDP-glucose 6-dehydrogenase</fullName>
        <ecNumber evidence="3 7">1.1.1.22</ecNumber>
    </recommendedName>
</protein>
<feature type="binding site" evidence="10">
    <location>
        <position position="29"/>
    </location>
    <ligand>
        <name>NAD(+)</name>
        <dbReference type="ChEBI" id="CHEBI:57540"/>
    </ligand>
</feature>
<dbReference type="AlphaFoldDB" id="A0A016XFF7"/>
<dbReference type="Pfam" id="PF03721">
    <property type="entry name" value="UDPG_MGDP_dh_N"/>
    <property type="match status" value="1"/>
</dbReference>
<comment type="caution">
    <text evidence="12">The sequence shown here is derived from an EMBL/GenBank/DDBJ whole genome shotgun (WGS) entry which is preliminary data.</text>
</comment>